<dbReference type="AlphaFoldDB" id="A0A8J3ND28"/>
<dbReference type="InterPro" id="IPR009293">
    <property type="entry name" value="UPF0478"/>
</dbReference>
<keyword evidence="3" id="KW-1185">Reference proteome</keyword>
<keyword evidence="1" id="KW-1133">Transmembrane helix</keyword>
<protein>
    <recommendedName>
        <fullName evidence="4">DUF948 domain-containing protein</fullName>
    </recommendedName>
</protein>
<name>A0A8J3ND28_9ACTN</name>
<accession>A0A8J3ND28</accession>
<keyword evidence="1" id="KW-0472">Membrane</keyword>
<comment type="caution">
    <text evidence="2">The sequence shown here is derived from an EMBL/GenBank/DDBJ whole genome shotgun (WGS) entry which is preliminary data.</text>
</comment>
<proteinExistence type="predicted"/>
<dbReference type="Pfam" id="PF06103">
    <property type="entry name" value="DUF948"/>
    <property type="match status" value="1"/>
</dbReference>
<dbReference type="Proteomes" id="UP000612808">
    <property type="component" value="Unassembled WGS sequence"/>
</dbReference>
<sequence length="185" mass="19309">MFEGDVGVSGTELAALIAALAFLLLVGVLMVPILKLRHTVDAATRALTEVAERTGPLLTDANRTLDGMNTAIGQLQTSLDGVNSQLERVDAITGHAERVSGNVAQLSTVVAGVTTSPLVKVAAFGYGVRRTVNARRGGDTTVRGARKQKKSAQPKIVRRAVGRGLFRRAAGHGSTVRSGAGERTV</sequence>
<evidence type="ECO:0000313" key="3">
    <source>
        <dbReference type="Proteomes" id="UP000612808"/>
    </source>
</evidence>
<keyword evidence="1" id="KW-0812">Transmembrane</keyword>
<organism evidence="2 3">
    <name type="scientific">Actinocatenispora rupis</name>
    <dbReference type="NCBI Taxonomy" id="519421"/>
    <lineage>
        <taxon>Bacteria</taxon>
        <taxon>Bacillati</taxon>
        <taxon>Actinomycetota</taxon>
        <taxon>Actinomycetes</taxon>
        <taxon>Micromonosporales</taxon>
        <taxon>Micromonosporaceae</taxon>
        <taxon>Actinocatenispora</taxon>
    </lineage>
</organism>
<evidence type="ECO:0000313" key="2">
    <source>
        <dbReference type="EMBL" id="GID12500.1"/>
    </source>
</evidence>
<gene>
    <name evidence="2" type="ORF">Aru02nite_33890</name>
</gene>
<evidence type="ECO:0000256" key="1">
    <source>
        <dbReference type="SAM" id="Phobius"/>
    </source>
</evidence>
<reference evidence="2" key="1">
    <citation type="submission" date="2021-01" db="EMBL/GenBank/DDBJ databases">
        <title>Whole genome shotgun sequence of Actinocatenispora rupis NBRC 107355.</title>
        <authorList>
            <person name="Komaki H."/>
            <person name="Tamura T."/>
        </authorList>
    </citation>
    <scope>NUCLEOTIDE SEQUENCE</scope>
    <source>
        <strain evidence="2">NBRC 107355</strain>
    </source>
</reference>
<feature type="transmembrane region" description="Helical" evidence="1">
    <location>
        <begin position="13"/>
        <end position="34"/>
    </location>
</feature>
<evidence type="ECO:0008006" key="4">
    <source>
        <dbReference type="Google" id="ProtNLM"/>
    </source>
</evidence>
<dbReference type="EMBL" id="BOMB01000019">
    <property type="protein sequence ID" value="GID12500.1"/>
    <property type="molecule type" value="Genomic_DNA"/>
</dbReference>